<sequence length="124" mass="13986">MPIGKDGDGLRKRITTHVLRHSGVHDEYPMMARVPGTVADPPAIAITARDQSFLVDRGAIVRHGRMQIGPGKVQLRRLLEWHERCERLRRFGRFAMRVGCWCFFRLAAPFEQQAQSAGPTTGHA</sequence>
<accession>A0A6L3MYF7</accession>
<reference evidence="2 3" key="1">
    <citation type="submission" date="2018-08" db="EMBL/GenBank/DDBJ databases">
        <title>Comparative analysis of Burkholderia isolates from Puerto Rico.</title>
        <authorList>
            <person name="Hall C."/>
            <person name="Sahl J."/>
            <person name="Wagner D."/>
        </authorList>
    </citation>
    <scope>NUCLEOTIDE SEQUENCE [LARGE SCALE GENOMIC DNA]</scope>
    <source>
        <strain evidence="2 3">Bp8966</strain>
    </source>
</reference>
<name>A0A6L3MYF7_9BURK</name>
<dbReference type="Proteomes" id="UP000281098">
    <property type="component" value="Unassembled WGS sequence"/>
</dbReference>
<evidence type="ECO:0000313" key="2">
    <source>
        <dbReference type="EMBL" id="RQY94400.1"/>
    </source>
</evidence>
<comment type="caution">
    <text evidence="1">The sequence shown here is derived from an EMBL/GenBank/DDBJ whole genome shotgun (WGS) entry which is preliminary data.</text>
</comment>
<dbReference type="EMBL" id="QTPM01000010">
    <property type="protein sequence ID" value="RQY94400.1"/>
    <property type="molecule type" value="Genomic_DNA"/>
</dbReference>
<dbReference type="AlphaFoldDB" id="A0A6L3MYF7"/>
<dbReference type="EMBL" id="VZOK01000022">
    <property type="protein sequence ID" value="KAB0637208.1"/>
    <property type="molecule type" value="Genomic_DNA"/>
</dbReference>
<organism evidence="1 4">
    <name type="scientific">Burkholderia stagnalis</name>
    <dbReference type="NCBI Taxonomy" id="1503054"/>
    <lineage>
        <taxon>Bacteria</taxon>
        <taxon>Pseudomonadati</taxon>
        <taxon>Pseudomonadota</taxon>
        <taxon>Betaproteobacteria</taxon>
        <taxon>Burkholderiales</taxon>
        <taxon>Burkholderiaceae</taxon>
        <taxon>Burkholderia</taxon>
        <taxon>Burkholderia cepacia complex</taxon>
    </lineage>
</organism>
<protein>
    <submittedName>
        <fullName evidence="1">Uncharacterized protein</fullName>
    </submittedName>
</protein>
<dbReference type="Proteomes" id="UP000473470">
    <property type="component" value="Unassembled WGS sequence"/>
</dbReference>
<evidence type="ECO:0000313" key="3">
    <source>
        <dbReference type="Proteomes" id="UP000281098"/>
    </source>
</evidence>
<evidence type="ECO:0000313" key="4">
    <source>
        <dbReference type="Proteomes" id="UP000473470"/>
    </source>
</evidence>
<keyword evidence="3" id="KW-1185">Reference proteome</keyword>
<evidence type="ECO:0000313" key="1">
    <source>
        <dbReference type="EMBL" id="KAB0637208.1"/>
    </source>
</evidence>
<proteinExistence type="predicted"/>
<gene>
    <name evidence="2" type="ORF">DF017_10365</name>
    <name evidence="1" type="ORF">F7R25_16655</name>
</gene>
<reference evidence="1 4" key="2">
    <citation type="submission" date="2019-09" db="EMBL/GenBank/DDBJ databases">
        <title>Draft genome sequences of 48 bacterial type strains from the CCUG.</title>
        <authorList>
            <person name="Tunovic T."/>
            <person name="Pineiro-Iglesias B."/>
            <person name="Unosson C."/>
            <person name="Inganas E."/>
            <person name="Ohlen M."/>
            <person name="Cardew S."/>
            <person name="Jensie-Markopoulos S."/>
            <person name="Salva-Serra F."/>
            <person name="Jaen-Luchoro D."/>
            <person name="Karlsson R."/>
            <person name="Svensson-Stadler L."/>
            <person name="Chun J."/>
            <person name="Moore E."/>
        </authorList>
    </citation>
    <scope>NUCLEOTIDE SEQUENCE [LARGE SCALE GENOMIC DNA]</scope>
    <source>
        <strain evidence="1 4">CCUG 65686</strain>
    </source>
</reference>